<name>A0A0E0G9I9_ORYNI</name>
<evidence type="ECO:0000313" key="3">
    <source>
        <dbReference type="Proteomes" id="UP000006591"/>
    </source>
</evidence>
<sequence>FGSLASPARISTSALRLGSAPSTSARLESSRFAKEKDKQETARLERRKKKREERREKKKRIRRGGVSSRRPPRDPQIRPSPAQIRLAGGRTGGGGRRPPRIPGLGFRPLQIRLLQIWRPGT</sequence>
<protein>
    <submittedName>
        <fullName evidence="2">Uncharacterized protein</fullName>
    </submittedName>
</protein>
<dbReference type="EnsemblPlants" id="ONIVA02G26010.6">
    <property type="protein sequence ID" value="ONIVA02G26010.6"/>
    <property type="gene ID" value="ONIVA02G26010"/>
</dbReference>
<dbReference type="HOGENOM" id="CLU_2044106_0_0_1"/>
<organism evidence="2">
    <name type="scientific">Oryza nivara</name>
    <name type="common">Indian wild rice</name>
    <name type="synonym">Oryza sativa f. spontanea</name>
    <dbReference type="NCBI Taxonomy" id="4536"/>
    <lineage>
        <taxon>Eukaryota</taxon>
        <taxon>Viridiplantae</taxon>
        <taxon>Streptophyta</taxon>
        <taxon>Embryophyta</taxon>
        <taxon>Tracheophyta</taxon>
        <taxon>Spermatophyta</taxon>
        <taxon>Magnoliopsida</taxon>
        <taxon>Liliopsida</taxon>
        <taxon>Poales</taxon>
        <taxon>Poaceae</taxon>
        <taxon>BOP clade</taxon>
        <taxon>Oryzoideae</taxon>
        <taxon>Oryzeae</taxon>
        <taxon>Oryzinae</taxon>
        <taxon>Oryza</taxon>
    </lineage>
</organism>
<evidence type="ECO:0000256" key="1">
    <source>
        <dbReference type="SAM" id="MobiDB-lite"/>
    </source>
</evidence>
<evidence type="ECO:0000313" key="2">
    <source>
        <dbReference type="EnsemblPlants" id="ONIVA02G26010.6"/>
    </source>
</evidence>
<dbReference type="Proteomes" id="UP000006591">
    <property type="component" value="Chromosome 2"/>
</dbReference>
<dbReference type="AlphaFoldDB" id="A0A0E0G9I9"/>
<reference evidence="2" key="1">
    <citation type="submission" date="2015-04" db="UniProtKB">
        <authorList>
            <consortium name="EnsemblPlants"/>
        </authorList>
    </citation>
    <scope>IDENTIFICATION</scope>
    <source>
        <strain evidence="2">SL10</strain>
    </source>
</reference>
<feature type="compositionally biased region" description="Basic and acidic residues" evidence="1">
    <location>
        <begin position="28"/>
        <end position="44"/>
    </location>
</feature>
<dbReference type="Gramene" id="ONIVA02G26010.6">
    <property type="protein sequence ID" value="ONIVA02G26010.6"/>
    <property type="gene ID" value="ONIVA02G26010"/>
</dbReference>
<feature type="compositionally biased region" description="Polar residues" evidence="1">
    <location>
        <begin position="9"/>
        <end position="27"/>
    </location>
</feature>
<feature type="compositionally biased region" description="Basic residues" evidence="1">
    <location>
        <begin position="45"/>
        <end position="63"/>
    </location>
</feature>
<accession>A0A0E0G9I9</accession>
<feature type="region of interest" description="Disordered" evidence="1">
    <location>
        <begin position="1"/>
        <end position="104"/>
    </location>
</feature>
<keyword evidence="3" id="KW-1185">Reference proteome</keyword>
<proteinExistence type="predicted"/>
<reference evidence="2" key="2">
    <citation type="submission" date="2018-04" db="EMBL/GenBank/DDBJ databases">
        <title>OnivRS2 (Oryza nivara Reference Sequence Version 2).</title>
        <authorList>
            <person name="Zhang J."/>
            <person name="Kudrna D."/>
            <person name="Lee S."/>
            <person name="Talag J."/>
            <person name="Rajasekar S."/>
            <person name="Welchert J."/>
            <person name="Hsing Y.-I."/>
            <person name="Wing R.A."/>
        </authorList>
    </citation>
    <scope>NUCLEOTIDE SEQUENCE [LARGE SCALE GENOMIC DNA]</scope>
    <source>
        <strain evidence="2">SL10</strain>
    </source>
</reference>